<organism evidence="2 3">
    <name type="scientific">Clostridium tetanomorphum</name>
    <dbReference type="NCBI Taxonomy" id="1553"/>
    <lineage>
        <taxon>Bacteria</taxon>
        <taxon>Bacillati</taxon>
        <taxon>Bacillota</taxon>
        <taxon>Clostridia</taxon>
        <taxon>Eubacteriales</taxon>
        <taxon>Clostridiaceae</taxon>
        <taxon>Clostridium</taxon>
    </lineage>
</organism>
<evidence type="ECO:0000313" key="2">
    <source>
        <dbReference type="EMBL" id="MBC2398121.1"/>
    </source>
</evidence>
<accession>A0A923EAG7</accession>
<gene>
    <name evidence="2" type="ORF">HGG79_10085</name>
</gene>
<evidence type="ECO:0000313" key="3">
    <source>
        <dbReference type="Proteomes" id="UP000563151"/>
    </source>
</evidence>
<keyword evidence="1" id="KW-1133">Transmembrane helix</keyword>
<dbReference type="AlphaFoldDB" id="A0A923EAG7"/>
<reference evidence="2 3" key="1">
    <citation type="submission" date="2020-04" db="EMBL/GenBank/DDBJ databases">
        <title>Genomic insights into acetone-butanol-ethanol (ABE) fermentation by sequencing solventogenic clostridia strains.</title>
        <authorList>
            <person name="Brown S."/>
        </authorList>
    </citation>
    <scope>NUCLEOTIDE SEQUENCE [LARGE SCALE GENOMIC DNA]</scope>
    <source>
        <strain evidence="2 3">DJ011</strain>
    </source>
</reference>
<proteinExistence type="predicted"/>
<name>A0A923EAG7_CLOTT</name>
<comment type="caution">
    <text evidence="2">The sequence shown here is derived from an EMBL/GenBank/DDBJ whole genome shotgun (WGS) entry which is preliminary data.</text>
</comment>
<keyword evidence="3" id="KW-1185">Reference proteome</keyword>
<sequence>MDFVNRNFFKGLIPIVIMLVVGYLFITIVPIIIVAGVSIWGISYVVRKIKSWKDNFKEERSKNDIEIVNMKSEDYPDGEIIDVDYREVK</sequence>
<dbReference type="Proteomes" id="UP000563151">
    <property type="component" value="Unassembled WGS sequence"/>
</dbReference>
<evidence type="ECO:0000256" key="1">
    <source>
        <dbReference type="SAM" id="Phobius"/>
    </source>
</evidence>
<dbReference type="RefSeq" id="WP_035152447.1">
    <property type="nucleotide sequence ID" value="NZ_JAAZWO010000010.1"/>
</dbReference>
<keyword evidence="1" id="KW-0812">Transmembrane</keyword>
<protein>
    <submittedName>
        <fullName evidence="2">Uncharacterized protein</fullName>
    </submittedName>
</protein>
<keyword evidence="1" id="KW-0472">Membrane</keyword>
<dbReference type="EMBL" id="JAAZWO010000010">
    <property type="protein sequence ID" value="MBC2398121.1"/>
    <property type="molecule type" value="Genomic_DNA"/>
</dbReference>
<feature type="transmembrane region" description="Helical" evidence="1">
    <location>
        <begin position="12"/>
        <end position="45"/>
    </location>
</feature>